<name>A0A7R9GYZ9_TIMPO</name>
<sequence length="137" mass="15984">MTEDLVLHQLVVILDRKNYRSEKVSKRRSKTSRSKTSSNAFINFMRDFRKNHSGSNLSQKEMMVHGGERWRNMSDYEKQPYYEEANRVKSKNNKNPRAGPSKGPRRGEEKRNRSRKRDLSSVSRSSADSDSSEGNRD</sequence>
<dbReference type="AlphaFoldDB" id="A0A7R9GYZ9"/>
<evidence type="ECO:0000256" key="1">
    <source>
        <dbReference type="PROSITE-ProRule" id="PRU00267"/>
    </source>
</evidence>
<dbReference type="Gene3D" id="1.10.30.10">
    <property type="entry name" value="High mobility group box domain"/>
    <property type="match status" value="1"/>
</dbReference>
<organism evidence="4">
    <name type="scientific">Timema poppense</name>
    <name type="common">Walking stick</name>
    <dbReference type="NCBI Taxonomy" id="170557"/>
    <lineage>
        <taxon>Eukaryota</taxon>
        <taxon>Metazoa</taxon>
        <taxon>Ecdysozoa</taxon>
        <taxon>Arthropoda</taxon>
        <taxon>Hexapoda</taxon>
        <taxon>Insecta</taxon>
        <taxon>Pterygota</taxon>
        <taxon>Neoptera</taxon>
        <taxon>Polyneoptera</taxon>
        <taxon>Phasmatodea</taxon>
        <taxon>Timematodea</taxon>
        <taxon>Timematoidea</taxon>
        <taxon>Timematidae</taxon>
        <taxon>Timema</taxon>
    </lineage>
</organism>
<evidence type="ECO:0000256" key="2">
    <source>
        <dbReference type="SAM" id="MobiDB-lite"/>
    </source>
</evidence>
<keyword evidence="1" id="KW-0238">DNA-binding</keyword>
<dbReference type="PANTHER" id="PTHR47658:SF6">
    <property type="entry name" value="HMG BOX DOMAIN-CONTAINING PROTEIN"/>
    <property type="match status" value="1"/>
</dbReference>
<dbReference type="InterPro" id="IPR009071">
    <property type="entry name" value="HMG_box_dom"/>
</dbReference>
<proteinExistence type="predicted"/>
<dbReference type="Pfam" id="PF00505">
    <property type="entry name" value="HMG_box"/>
    <property type="match status" value="1"/>
</dbReference>
<dbReference type="InterPro" id="IPR036910">
    <property type="entry name" value="HMG_box_dom_sf"/>
</dbReference>
<evidence type="ECO:0000259" key="3">
    <source>
        <dbReference type="PROSITE" id="PS50118"/>
    </source>
</evidence>
<dbReference type="SMART" id="SM00398">
    <property type="entry name" value="HMG"/>
    <property type="match status" value="1"/>
</dbReference>
<feature type="region of interest" description="Disordered" evidence="2">
    <location>
        <begin position="20"/>
        <end position="39"/>
    </location>
</feature>
<protein>
    <recommendedName>
        <fullName evidence="3">HMG box domain-containing protein</fullName>
    </recommendedName>
</protein>
<feature type="compositionally biased region" description="Low complexity" evidence="2">
    <location>
        <begin position="120"/>
        <end position="129"/>
    </location>
</feature>
<dbReference type="EMBL" id="OD001638">
    <property type="protein sequence ID" value="CAD7402665.1"/>
    <property type="molecule type" value="Genomic_DNA"/>
</dbReference>
<dbReference type="GO" id="GO:0003677">
    <property type="term" value="F:DNA binding"/>
    <property type="evidence" value="ECO:0007669"/>
    <property type="project" value="UniProtKB-UniRule"/>
</dbReference>
<feature type="DNA-binding region" description="HMG box" evidence="1">
    <location>
        <begin position="34"/>
        <end position="100"/>
    </location>
</feature>
<reference evidence="4" key="1">
    <citation type="submission" date="2020-11" db="EMBL/GenBank/DDBJ databases">
        <authorList>
            <person name="Tran Van P."/>
        </authorList>
    </citation>
    <scope>NUCLEOTIDE SEQUENCE</scope>
</reference>
<dbReference type="SUPFAM" id="SSF47095">
    <property type="entry name" value="HMG-box"/>
    <property type="match status" value="1"/>
</dbReference>
<feature type="region of interest" description="Disordered" evidence="2">
    <location>
        <begin position="81"/>
        <end position="137"/>
    </location>
</feature>
<accession>A0A7R9GYZ9</accession>
<dbReference type="PANTHER" id="PTHR47658">
    <property type="entry name" value="HIGH MOBILITY GROUP B PROTEIN 12-RELATED"/>
    <property type="match status" value="1"/>
</dbReference>
<dbReference type="GO" id="GO:0005634">
    <property type="term" value="C:nucleus"/>
    <property type="evidence" value="ECO:0007669"/>
    <property type="project" value="UniProtKB-UniRule"/>
</dbReference>
<dbReference type="PROSITE" id="PS50118">
    <property type="entry name" value="HMG_BOX_2"/>
    <property type="match status" value="1"/>
</dbReference>
<gene>
    <name evidence="4" type="ORF">TPSB3V08_LOCUS3679</name>
</gene>
<feature type="domain" description="HMG box" evidence="3">
    <location>
        <begin position="34"/>
        <end position="100"/>
    </location>
</feature>
<keyword evidence="1" id="KW-0539">Nucleus</keyword>
<evidence type="ECO:0000313" key="4">
    <source>
        <dbReference type="EMBL" id="CAD7402665.1"/>
    </source>
</evidence>